<reference evidence="2" key="1">
    <citation type="submission" date="2020-07" db="EMBL/GenBank/DDBJ databases">
        <title>Clarias magur genome sequencing, assembly and annotation.</title>
        <authorList>
            <person name="Kushwaha B."/>
            <person name="Kumar R."/>
            <person name="Das P."/>
            <person name="Joshi C.G."/>
            <person name="Kumar D."/>
            <person name="Nagpure N.S."/>
            <person name="Pandey M."/>
            <person name="Agarwal S."/>
            <person name="Srivastava S."/>
            <person name="Singh M."/>
            <person name="Sahoo L."/>
            <person name="Jayasankar P."/>
            <person name="Meher P.K."/>
            <person name="Koringa P.G."/>
            <person name="Iquebal M.A."/>
            <person name="Das S.P."/>
            <person name="Bit A."/>
            <person name="Patnaik S."/>
            <person name="Patel N."/>
            <person name="Shah T.M."/>
            <person name="Hinsu A."/>
            <person name="Jena J.K."/>
        </authorList>
    </citation>
    <scope>NUCLEOTIDE SEQUENCE</scope>
    <source>
        <strain evidence="2">CIFAMagur01</strain>
        <tissue evidence="2">Testis</tissue>
    </source>
</reference>
<evidence type="ECO:0000313" key="3">
    <source>
        <dbReference type="Proteomes" id="UP000727407"/>
    </source>
</evidence>
<keyword evidence="3" id="KW-1185">Reference proteome</keyword>
<feature type="compositionally biased region" description="Acidic residues" evidence="1">
    <location>
        <begin position="11"/>
        <end position="33"/>
    </location>
</feature>
<proteinExistence type="predicted"/>
<evidence type="ECO:0000256" key="1">
    <source>
        <dbReference type="SAM" id="MobiDB-lite"/>
    </source>
</evidence>
<organism evidence="2 3">
    <name type="scientific">Clarias magur</name>
    <name type="common">Asian catfish</name>
    <name type="synonym">Macropteronotus magur</name>
    <dbReference type="NCBI Taxonomy" id="1594786"/>
    <lineage>
        <taxon>Eukaryota</taxon>
        <taxon>Metazoa</taxon>
        <taxon>Chordata</taxon>
        <taxon>Craniata</taxon>
        <taxon>Vertebrata</taxon>
        <taxon>Euteleostomi</taxon>
        <taxon>Actinopterygii</taxon>
        <taxon>Neopterygii</taxon>
        <taxon>Teleostei</taxon>
        <taxon>Ostariophysi</taxon>
        <taxon>Siluriformes</taxon>
        <taxon>Clariidae</taxon>
        <taxon>Clarias</taxon>
    </lineage>
</organism>
<name>A0A8J4WUU7_CLAMG</name>
<protein>
    <submittedName>
        <fullName evidence="2">Zinc finger CCHC domain-containing protein 7</fullName>
    </submittedName>
</protein>
<dbReference type="Proteomes" id="UP000727407">
    <property type="component" value="Unassembled WGS sequence"/>
</dbReference>
<evidence type="ECO:0000313" key="2">
    <source>
        <dbReference type="EMBL" id="KAF5891842.1"/>
    </source>
</evidence>
<feature type="non-terminal residue" evidence="2">
    <location>
        <position position="198"/>
    </location>
</feature>
<accession>A0A8J4WUU7</accession>
<comment type="caution">
    <text evidence="2">The sequence shown here is derived from an EMBL/GenBank/DDBJ whole genome shotgun (WGS) entry which is preliminary data.</text>
</comment>
<dbReference type="EMBL" id="QNUK01000548">
    <property type="protein sequence ID" value="KAF5891842.1"/>
    <property type="molecule type" value="Genomic_DNA"/>
</dbReference>
<dbReference type="AlphaFoldDB" id="A0A8J4WUU7"/>
<feature type="region of interest" description="Disordered" evidence="1">
    <location>
        <begin position="46"/>
        <end position="165"/>
    </location>
</feature>
<sequence length="198" mass="22436">LEMFSGYQEREEYEDELYAEEDLDNDSGPDSDLEFQLYSQLHYCADEHEKRAENHEENRPSSCHESQPGPKVQPLSAPLDDIIMIDSGPDIITVSDTTEEEEEESVCTRKGQRSKEKGLAPALQPHRYEEEQEVVVLNSDSDSDDSSDSESVPPFVADLDSDSDSDRLESWMILGQEKEDGDHDIQLNVFTVHNQGQP</sequence>
<gene>
    <name evidence="2" type="primary">zcchc7</name>
    <name evidence="2" type="ORF">DAT39_018456</name>
</gene>
<feature type="non-terminal residue" evidence="2">
    <location>
        <position position="1"/>
    </location>
</feature>
<feature type="region of interest" description="Disordered" evidence="1">
    <location>
        <begin position="1"/>
        <end position="33"/>
    </location>
</feature>
<feature type="compositionally biased region" description="Basic and acidic residues" evidence="1">
    <location>
        <begin position="46"/>
        <end position="59"/>
    </location>
</feature>
<dbReference type="OrthoDB" id="7608935at2759"/>